<evidence type="ECO:0000313" key="12">
    <source>
        <dbReference type="Proteomes" id="UP000887540"/>
    </source>
</evidence>
<dbReference type="PANTHER" id="PTHR24092:SF190">
    <property type="entry name" value="PHOSPHOLIPID-TRANSPORTING ATPASE"/>
    <property type="match status" value="1"/>
</dbReference>
<keyword evidence="2" id="KW-0597">Phosphoprotein</keyword>
<evidence type="ECO:0000256" key="3">
    <source>
        <dbReference type="ARBA" id="ARBA00022692"/>
    </source>
</evidence>
<evidence type="ECO:0000256" key="1">
    <source>
        <dbReference type="ARBA" id="ARBA00004141"/>
    </source>
</evidence>
<evidence type="ECO:0000256" key="10">
    <source>
        <dbReference type="SAM" id="Phobius"/>
    </source>
</evidence>
<dbReference type="InterPro" id="IPR018303">
    <property type="entry name" value="ATPase_P-typ_P_site"/>
</dbReference>
<sequence length="954" mass="108622">MKRRSSSIQESLDTTLIPIPNAHITEITLDIFKFLNRDVIEKCQMVSHQWNSLVLGCAQVLPLRSCSFIKLMDITVYGHNKLDQSSIIYREKMNKGEISSDIKFPDFMREILDETNITVEFICDASLVPSKRPFQISLKDLEQLNSNRDPNHASYHHIRYLKNCIFYTLSHGEYHEPVSKPDSEKFEEIRQFITKLIEIVTTSKHSETFIKNYNIKVETEIEEEEPKDYELFKEKFFPQITSIVWWTTAVPLFIVLAVSAVKDAYDDIQRHISDNAINNRKTLVIRNGQLEEEKWKNIKVGDIIRLENNQFITADLLLLSSSEPYGICYIETAELDGETNLKARTALPEVAAMGDDIKRISTFDGKETKLMMNSGKTKFKRTSIDRFLNVLILGIVLFLIILCLIAAILCGVWESTTGKDFTIYLDWDRSIIPHGDASNGQIVLISFLNFFSYIILLNTLVPISLYVSVEIIRFIHSLWINYDLEMYYEKNDTPAKARTTTLNEELGQVQYVFSDKTGTLTQNIMTFNKCTINGVGYGEVMNDRGETIEISESTKPLDLSKNKWYEPEFKFYDRRLLEDTEKEISEYEAQSPDEAALTSAARNFGFVFKSRTPQSITIEVNGKDEVYELLQILDFNNVRKRMAVLIRDHSRNIKLYCKGADTVILERLRSDTSSLLKEATIQHLDKFAGEGLRTLCIAYKNVETGYCLDWLHRHKEAATSMHNKEQLLDNLYEEIEKEMILLGGTGIEDKLQDGVPGTIQRLTEANIKVWVLTGDKTVRLLTETLKDIFLIEGKDEKEVEFQLNETAKSIIAVNGEQKTVQTDLSNHRADILTMLENNFKNEQEKPLDALHNAEAATISPRSNQTLAQTPQETKGYALVINGDSLSHALSTQEKAFLEVTSACSTVICCRVTPLQKAQVVDLIKRNKKAVTLAIGDGANDVSMIKTAHIGVGIS</sequence>
<dbReference type="GO" id="GO:0005802">
    <property type="term" value="C:trans-Golgi network"/>
    <property type="evidence" value="ECO:0007669"/>
    <property type="project" value="TreeGrafter"/>
</dbReference>
<name>A0A914EH55_9BILA</name>
<dbReference type="NCBIfam" id="TIGR01494">
    <property type="entry name" value="ATPase_P-type"/>
    <property type="match status" value="1"/>
</dbReference>
<evidence type="ECO:0000256" key="7">
    <source>
        <dbReference type="ARBA" id="ARBA00022967"/>
    </source>
</evidence>
<dbReference type="WBParaSite" id="ACRNAN_scaffold7732.g20349.t1">
    <property type="protein sequence ID" value="ACRNAN_scaffold7732.g20349.t1"/>
    <property type="gene ID" value="ACRNAN_scaffold7732.g20349"/>
</dbReference>
<dbReference type="Gene3D" id="3.40.50.1000">
    <property type="entry name" value="HAD superfamily/HAD-like"/>
    <property type="match status" value="1"/>
</dbReference>
<dbReference type="GO" id="GO:0016887">
    <property type="term" value="F:ATP hydrolysis activity"/>
    <property type="evidence" value="ECO:0007669"/>
    <property type="project" value="InterPro"/>
</dbReference>
<dbReference type="Gene3D" id="3.40.1110.10">
    <property type="entry name" value="Calcium-transporting ATPase, cytoplasmic domain N"/>
    <property type="match status" value="1"/>
</dbReference>
<accession>A0A914EH55</accession>
<dbReference type="GO" id="GO:0005524">
    <property type="term" value="F:ATP binding"/>
    <property type="evidence" value="ECO:0007669"/>
    <property type="project" value="UniProtKB-KW"/>
</dbReference>
<dbReference type="FunFam" id="3.40.1110.10:FF:000087">
    <property type="entry name" value="Phospholipid-transporting ATPase"/>
    <property type="match status" value="1"/>
</dbReference>
<evidence type="ECO:0000256" key="6">
    <source>
        <dbReference type="ARBA" id="ARBA00022840"/>
    </source>
</evidence>
<keyword evidence="12" id="KW-1185">Reference proteome</keyword>
<dbReference type="SFLD" id="SFLDS00003">
    <property type="entry name" value="Haloacid_Dehalogenase"/>
    <property type="match status" value="1"/>
</dbReference>
<organism evidence="12 13">
    <name type="scientific">Acrobeloides nanus</name>
    <dbReference type="NCBI Taxonomy" id="290746"/>
    <lineage>
        <taxon>Eukaryota</taxon>
        <taxon>Metazoa</taxon>
        <taxon>Ecdysozoa</taxon>
        <taxon>Nematoda</taxon>
        <taxon>Chromadorea</taxon>
        <taxon>Rhabditida</taxon>
        <taxon>Tylenchina</taxon>
        <taxon>Cephalobomorpha</taxon>
        <taxon>Cephaloboidea</taxon>
        <taxon>Cephalobidae</taxon>
        <taxon>Acrobeloides</taxon>
    </lineage>
</organism>
<keyword evidence="9 10" id="KW-0472">Membrane</keyword>
<dbReference type="SFLD" id="SFLDF00027">
    <property type="entry name" value="p-type_atpase"/>
    <property type="match status" value="1"/>
</dbReference>
<proteinExistence type="predicted"/>
<evidence type="ECO:0000256" key="2">
    <source>
        <dbReference type="ARBA" id="ARBA00022553"/>
    </source>
</evidence>
<dbReference type="InterPro" id="IPR008250">
    <property type="entry name" value="ATPase_P-typ_transduc_dom_A_sf"/>
</dbReference>
<dbReference type="PRINTS" id="PR00121">
    <property type="entry name" value="NAKATPASE"/>
</dbReference>
<dbReference type="Proteomes" id="UP000887540">
    <property type="component" value="Unplaced"/>
</dbReference>
<evidence type="ECO:0000256" key="5">
    <source>
        <dbReference type="ARBA" id="ARBA00022741"/>
    </source>
</evidence>
<dbReference type="InterPro" id="IPR023214">
    <property type="entry name" value="HAD_sf"/>
</dbReference>
<keyword evidence="7" id="KW-1278">Translocase</keyword>
<evidence type="ECO:0000256" key="4">
    <source>
        <dbReference type="ARBA" id="ARBA00022723"/>
    </source>
</evidence>
<dbReference type="InterPro" id="IPR036412">
    <property type="entry name" value="HAD-like_sf"/>
</dbReference>
<dbReference type="SUPFAM" id="SSF81660">
    <property type="entry name" value="Metal cation-transporting ATPase, ATP-binding domain N"/>
    <property type="match status" value="1"/>
</dbReference>
<keyword evidence="4" id="KW-0479">Metal-binding</keyword>
<protein>
    <submittedName>
        <fullName evidence="13">Phospholipid-transporting ATPase</fullName>
    </submittedName>
</protein>
<dbReference type="PROSITE" id="PS00154">
    <property type="entry name" value="ATPASE_E1_E2"/>
    <property type="match status" value="1"/>
</dbReference>
<dbReference type="InterPro" id="IPR023299">
    <property type="entry name" value="ATPase_P-typ_cyto_dom_N"/>
</dbReference>
<feature type="domain" description="P-type ATPase A" evidence="11">
    <location>
        <begin position="278"/>
        <end position="339"/>
    </location>
</feature>
<keyword evidence="6" id="KW-0067">ATP-binding</keyword>
<dbReference type="SUPFAM" id="SSF81653">
    <property type="entry name" value="Calcium ATPase, transduction domain A"/>
    <property type="match status" value="1"/>
</dbReference>
<dbReference type="PANTHER" id="PTHR24092">
    <property type="entry name" value="PROBABLE PHOSPHOLIPID-TRANSPORTING ATPASE"/>
    <property type="match status" value="1"/>
</dbReference>
<dbReference type="GO" id="GO:0046872">
    <property type="term" value="F:metal ion binding"/>
    <property type="evidence" value="ECO:0007669"/>
    <property type="project" value="UniProtKB-KW"/>
</dbReference>
<dbReference type="SUPFAM" id="SSF81665">
    <property type="entry name" value="Calcium ATPase, transmembrane domain M"/>
    <property type="match status" value="1"/>
</dbReference>
<dbReference type="GO" id="GO:0007030">
    <property type="term" value="P:Golgi organization"/>
    <property type="evidence" value="ECO:0007669"/>
    <property type="project" value="TreeGrafter"/>
</dbReference>
<dbReference type="GO" id="GO:0005886">
    <property type="term" value="C:plasma membrane"/>
    <property type="evidence" value="ECO:0007669"/>
    <property type="project" value="TreeGrafter"/>
</dbReference>
<dbReference type="PRINTS" id="PR00119">
    <property type="entry name" value="CATATPASE"/>
</dbReference>
<feature type="transmembrane region" description="Helical" evidence="10">
    <location>
        <begin position="387"/>
        <end position="409"/>
    </location>
</feature>
<evidence type="ECO:0000256" key="9">
    <source>
        <dbReference type="ARBA" id="ARBA00023136"/>
    </source>
</evidence>
<evidence type="ECO:0000313" key="13">
    <source>
        <dbReference type="WBParaSite" id="ACRNAN_scaffold7732.g20349.t1"/>
    </source>
</evidence>
<keyword evidence="5" id="KW-0547">Nucleotide-binding</keyword>
<keyword evidence="8 10" id="KW-1133">Transmembrane helix</keyword>
<dbReference type="InterPro" id="IPR059000">
    <property type="entry name" value="ATPase_P-type_domA"/>
</dbReference>
<dbReference type="GO" id="GO:0045332">
    <property type="term" value="P:phospholipid translocation"/>
    <property type="evidence" value="ECO:0007669"/>
    <property type="project" value="TreeGrafter"/>
</dbReference>
<dbReference type="SFLD" id="SFLDG00002">
    <property type="entry name" value="C1.7:_P-type_atpase_like"/>
    <property type="match status" value="1"/>
</dbReference>
<dbReference type="InterPro" id="IPR044492">
    <property type="entry name" value="P_typ_ATPase_HD_dom"/>
</dbReference>
<keyword evidence="3 10" id="KW-0812">Transmembrane</keyword>
<evidence type="ECO:0000259" key="11">
    <source>
        <dbReference type="Pfam" id="PF00122"/>
    </source>
</evidence>
<dbReference type="FunFam" id="3.40.50.1000:FF:000001">
    <property type="entry name" value="Phospholipid-transporting ATPase IC"/>
    <property type="match status" value="1"/>
</dbReference>
<dbReference type="Gene3D" id="2.70.150.10">
    <property type="entry name" value="Calcium-transporting ATPase, cytoplasmic transduction domain A"/>
    <property type="match status" value="1"/>
</dbReference>
<dbReference type="Pfam" id="PF00122">
    <property type="entry name" value="E1-E2_ATPase"/>
    <property type="match status" value="1"/>
</dbReference>
<dbReference type="AlphaFoldDB" id="A0A914EH55"/>
<dbReference type="GO" id="GO:0140326">
    <property type="term" value="F:ATPase-coupled intramembrane lipid transporter activity"/>
    <property type="evidence" value="ECO:0007669"/>
    <property type="project" value="TreeGrafter"/>
</dbReference>
<evidence type="ECO:0000256" key="8">
    <source>
        <dbReference type="ARBA" id="ARBA00022989"/>
    </source>
</evidence>
<feature type="transmembrane region" description="Helical" evidence="10">
    <location>
        <begin position="243"/>
        <end position="261"/>
    </location>
</feature>
<comment type="subcellular location">
    <subcellularLocation>
        <location evidence="1">Membrane</location>
        <topology evidence="1">Multi-pass membrane protein</topology>
    </subcellularLocation>
</comment>
<dbReference type="SUPFAM" id="SSF56784">
    <property type="entry name" value="HAD-like"/>
    <property type="match status" value="1"/>
</dbReference>
<reference evidence="13" key="1">
    <citation type="submission" date="2022-11" db="UniProtKB">
        <authorList>
            <consortium name="WormBaseParasite"/>
        </authorList>
    </citation>
    <scope>IDENTIFICATION</scope>
</reference>
<dbReference type="Pfam" id="PF13246">
    <property type="entry name" value="Cation_ATPase"/>
    <property type="match status" value="1"/>
</dbReference>
<dbReference type="InterPro" id="IPR001757">
    <property type="entry name" value="P_typ_ATPase"/>
</dbReference>
<dbReference type="InterPro" id="IPR023298">
    <property type="entry name" value="ATPase_P-typ_TM_dom_sf"/>
</dbReference>